<dbReference type="InterPro" id="IPR054722">
    <property type="entry name" value="PolX-like_BBD"/>
</dbReference>
<dbReference type="Proteomes" id="UP001054821">
    <property type="component" value="Chromosome 8"/>
</dbReference>
<dbReference type="InterPro" id="IPR025724">
    <property type="entry name" value="GAG-pre-integrase_dom"/>
</dbReference>
<evidence type="ECO:0000256" key="1">
    <source>
        <dbReference type="ARBA" id="ARBA00022750"/>
    </source>
</evidence>
<dbReference type="SUPFAM" id="SSF56672">
    <property type="entry name" value="DNA/RNA polymerases"/>
    <property type="match status" value="1"/>
</dbReference>
<dbReference type="InterPro" id="IPR001584">
    <property type="entry name" value="Integrase_cat-core"/>
</dbReference>
<comment type="caution">
    <text evidence="3">The sequence shown here is derived from an EMBL/GenBank/DDBJ whole genome shotgun (WGS) entry which is preliminary data.</text>
</comment>
<feature type="domain" description="Integrase catalytic" evidence="2">
    <location>
        <begin position="211"/>
        <end position="377"/>
    </location>
</feature>
<dbReference type="InterPro" id="IPR043502">
    <property type="entry name" value="DNA/RNA_pol_sf"/>
</dbReference>
<dbReference type="PANTHER" id="PTHR11439:SF455">
    <property type="entry name" value="RLK (RECEPTOR-LIKE PROTEIN KINASE) 8, PUTATIVE-RELATED"/>
    <property type="match status" value="1"/>
</dbReference>
<accession>A0AAD4UZ82</accession>
<dbReference type="GO" id="GO:0004190">
    <property type="term" value="F:aspartic-type endopeptidase activity"/>
    <property type="evidence" value="ECO:0007669"/>
    <property type="project" value="UniProtKB-KW"/>
</dbReference>
<keyword evidence="1" id="KW-0645">Protease</keyword>
<dbReference type="PANTHER" id="PTHR11439">
    <property type="entry name" value="GAG-POL-RELATED RETROTRANSPOSON"/>
    <property type="match status" value="1"/>
</dbReference>
<dbReference type="Gene3D" id="3.30.420.10">
    <property type="entry name" value="Ribonuclease H-like superfamily/Ribonuclease H"/>
    <property type="match status" value="1"/>
</dbReference>
<sequence>MHANFPSSSPQEQFWVADTGATTHMTSDLSQLSLATPFSGSDTITTAGGSGLSISNIGSSILDVPQCSLQLKQVLHVPKLSQHLLSIHRLCKDNNCRFICDAFGFWIQDKITGSVLLKGLCRAGLYPIPFSLPQSTLQQASFFHKNHFCYLGQQVNTSLWHKRLGHPSNTITSALLRQSQISFSLDDSKLVCTTCLEGKLAKLPFPYPVVKSIKPLEVIHSDVWGPSPTISVEGFKYYVSFIDECTRFTWIFPMINKGEVYSIFVYFHAFLVTQFSATLRVFQSDGGGEYLSNKFKHYLLTKGIIHQISCPYTPEQNGLAERKHRHILETAITLLQTAHLPSKFWFHACATSTYLINRMPCQILQLKSPYFLLYGSSPVITHLRIFGCACFPLLKPYNTHKLQPKTSTCIFLGYAGQYKGYICFSLQTNRFFVTRHVIFDETMFPYTSVHAVSVPPSQPPPTSSSRPLLSLHNTVLSPISSLPISSSSSSTSKAAASLNTLLFNASDCVLSTSQDMPVLDSATQSPLPVDPDFQPETLCVVLPLPAVNLHPMTTRSKNGISKRKAYSASVQPVDSFQVEPSSFKVASTSLAWRSAMREEIEALHAQGTWDLVPIPPHKNLVGCKWVYRIKKNADGSIARHKARLVAKGFSQEEGIDYSETFSPVVKPTTVRLVLALAAQFNWPLRQLDVKNAFLHGILQEEVYMTQPQGFESKLHPSDFVCRLRKSLYGLKQAPRAWNERFTSFLPSLGFQASLADPSLFVQQSSLGTVILLLYVDDIILTGSHSSLFPSVIAALTQEFDMKDLGQLNYFLGLQISYQSPGLFVSQTKYIKELLDKVDLQDSKPCATPCLPYHRLLKDDGKPYSHPKQYRSIVGALQYLTFTRPDIAFSVNQACQFMHNPMESHVVAVKRILRYLKGTLDFGILFQPGILNLQAYSDADWAGDPNDRRSVSGFIVYLGSSPISWASKKQHTVSRSSTEAEYRALAIAAAELAWIRQLFCDLHVSLHIPPLIHCDNISAISLASNPVFHSRMKHLQIDYHFVRERVIRGDLLVQHVSSADQFADILTKGLSAPLFQHQCSNLMLGSSKPAIEGECKDINGPSLATCHKIKESSG</sequence>
<keyword evidence="4" id="KW-1185">Reference proteome</keyword>
<keyword evidence="1" id="KW-0378">Hydrolase</keyword>
<dbReference type="Pfam" id="PF13976">
    <property type="entry name" value="gag_pre-integrs"/>
    <property type="match status" value="1"/>
</dbReference>
<evidence type="ECO:0000259" key="2">
    <source>
        <dbReference type="PROSITE" id="PS50994"/>
    </source>
</evidence>
<dbReference type="PROSITE" id="PS50994">
    <property type="entry name" value="INTEGRASE"/>
    <property type="match status" value="1"/>
</dbReference>
<organism evidence="3 4">
    <name type="scientific">Prunus dulcis</name>
    <name type="common">Almond</name>
    <name type="synonym">Amygdalus dulcis</name>
    <dbReference type="NCBI Taxonomy" id="3755"/>
    <lineage>
        <taxon>Eukaryota</taxon>
        <taxon>Viridiplantae</taxon>
        <taxon>Streptophyta</taxon>
        <taxon>Embryophyta</taxon>
        <taxon>Tracheophyta</taxon>
        <taxon>Spermatophyta</taxon>
        <taxon>Magnoliopsida</taxon>
        <taxon>eudicotyledons</taxon>
        <taxon>Gunneridae</taxon>
        <taxon>Pentapetalae</taxon>
        <taxon>rosids</taxon>
        <taxon>fabids</taxon>
        <taxon>Rosales</taxon>
        <taxon>Rosaceae</taxon>
        <taxon>Amygdaloideae</taxon>
        <taxon>Amygdaleae</taxon>
        <taxon>Prunus</taxon>
    </lineage>
</organism>
<dbReference type="SUPFAM" id="SSF53098">
    <property type="entry name" value="Ribonuclease H-like"/>
    <property type="match status" value="1"/>
</dbReference>
<evidence type="ECO:0000313" key="3">
    <source>
        <dbReference type="EMBL" id="KAI5314983.1"/>
    </source>
</evidence>
<protein>
    <recommendedName>
        <fullName evidence="2">Integrase catalytic domain-containing protein</fullName>
    </recommendedName>
</protein>
<proteinExistence type="predicted"/>
<dbReference type="GO" id="GO:0015074">
    <property type="term" value="P:DNA integration"/>
    <property type="evidence" value="ECO:0007669"/>
    <property type="project" value="InterPro"/>
</dbReference>
<keyword evidence="1" id="KW-0064">Aspartyl protease</keyword>
<dbReference type="InterPro" id="IPR013103">
    <property type="entry name" value="RVT_2"/>
</dbReference>
<dbReference type="CDD" id="cd09272">
    <property type="entry name" value="RNase_HI_RT_Ty1"/>
    <property type="match status" value="1"/>
</dbReference>
<dbReference type="InterPro" id="IPR057670">
    <property type="entry name" value="SH3_retrovirus"/>
</dbReference>
<dbReference type="InterPro" id="IPR012337">
    <property type="entry name" value="RNaseH-like_sf"/>
</dbReference>
<dbReference type="GO" id="GO:0003676">
    <property type="term" value="F:nucleic acid binding"/>
    <property type="evidence" value="ECO:0007669"/>
    <property type="project" value="InterPro"/>
</dbReference>
<dbReference type="Pfam" id="PF25597">
    <property type="entry name" value="SH3_retrovirus"/>
    <property type="match status" value="1"/>
</dbReference>
<dbReference type="Pfam" id="PF22936">
    <property type="entry name" value="Pol_BBD"/>
    <property type="match status" value="1"/>
</dbReference>
<dbReference type="InterPro" id="IPR036397">
    <property type="entry name" value="RNaseH_sf"/>
</dbReference>
<dbReference type="EMBL" id="JAJFAZ020000008">
    <property type="protein sequence ID" value="KAI5314983.1"/>
    <property type="molecule type" value="Genomic_DNA"/>
</dbReference>
<gene>
    <name evidence="3" type="ORF">L3X38_044159</name>
</gene>
<dbReference type="AlphaFoldDB" id="A0AAD4UZ82"/>
<dbReference type="Pfam" id="PF07727">
    <property type="entry name" value="RVT_2"/>
    <property type="match status" value="1"/>
</dbReference>
<name>A0AAD4UZ82_PRUDU</name>
<reference evidence="3 4" key="1">
    <citation type="journal article" date="2022" name="G3 (Bethesda)">
        <title>Whole-genome sequence and methylome profiling of the almond [Prunus dulcis (Mill.) D.A. Webb] cultivar 'Nonpareil'.</title>
        <authorList>
            <person name="D'Amico-Willman K.M."/>
            <person name="Ouma W.Z."/>
            <person name="Meulia T."/>
            <person name="Sideli G.M."/>
            <person name="Gradziel T.M."/>
            <person name="Fresnedo-Ramirez J."/>
        </authorList>
    </citation>
    <scope>NUCLEOTIDE SEQUENCE [LARGE SCALE GENOMIC DNA]</scope>
    <source>
        <strain evidence="3">Clone GOH B32 T37-40</strain>
    </source>
</reference>
<evidence type="ECO:0000313" key="4">
    <source>
        <dbReference type="Proteomes" id="UP001054821"/>
    </source>
</evidence>